<reference evidence="1 2" key="1">
    <citation type="submission" date="2024-02" db="EMBL/GenBank/DDBJ databases">
        <title>New thermophilic sulfur-oxidizing bacteria from a hot springs of the Uzon caldera (Kamchatka, Russia).</title>
        <authorList>
            <person name="Dukat A.M."/>
            <person name="Elcheninov A.G."/>
            <person name="Frolov E.N."/>
        </authorList>
    </citation>
    <scope>NUCLEOTIDE SEQUENCE [LARGE SCALE GENOMIC DNA]</scope>
    <source>
        <strain evidence="1 2">AK1</strain>
    </source>
</reference>
<accession>A0ABV0EIN7</accession>
<feature type="non-terminal residue" evidence="1">
    <location>
        <position position="1"/>
    </location>
</feature>
<protein>
    <recommendedName>
        <fullName evidence="3">Transposase</fullName>
    </recommendedName>
</protein>
<dbReference type="EMBL" id="JBAJEX010000006">
    <property type="protein sequence ID" value="MEO1767373.1"/>
    <property type="molecule type" value="Genomic_DNA"/>
</dbReference>
<evidence type="ECO:0000313" key="2">
    <source>
        <dbReference type="Proteomes" id="UP001482231"/>
    </source>
</evidence>
<keyword evidence="2" id="KW-1185">Reference proteome</keyword>
<dbReference type="Proteomes" id="UP001482231">
    <property type="component" value="Unassembled WGS sequence"/>
</dbReference>
<organism evidence="1 2">
    <name type="scientific">Thiobacter aerophilum</name>
    <dbReference type="NCBI Taxonomy" id="3121275"/>
    <lineage>
        <taxon>Bacteria</taxon>
        <taxon>Pseudomonadati</taxon>
        <taxon>Pseudomonadota</taxon>
        <taxon>Betaproteobacteria</taxon>
        <taxon>Burkholderiales</taxon>
        <taxon>Thiobacteraceae</taxon>
        <taxon>Thiobacter</taxon>
    </lineage>
</organism>
<evidence type="ECO:0000313" key="1">
    <source>
        <dbReference type="EMBL" id="MEO1767373.1"/>
    </source>
</evidence>
<sequence length="122" mass="13960">AGGALPEPVRRLERQAFPRLVPAGRGRRSYTWVKNRLQEAGVVKKAPGRGKHRKRRARAAWPGMMLHQDASRHEWVTGRHWDLVVSMDDVTNEHYSMFFVEEEGAAFVPWIGGNLDDILCEQ</sequence>
<evidence type="ECO:0008006" key="3">
    <source>
        <dbReference type="Google" id="ProtNLM"/>
    </source>
</evidence>
<name>A0ABV0EIN7_9BURK</name>
<gene>
    <name evidence="1" type="ORF">V6E02_09125</name>
</gene>
<proteinExistence type="predicted"/>
<comment type="caution">
    <text evidence="1">The sequence shown here is derived from an EMBL/GenBank/DDBJ whole genome shotgun (WGS) entry which is preliminary data.</text>
</comment>